<reference evidence="1" key="1">
    <citation type="submission" date="2021-06" db="EMBL/GenBank/DDBJ databases">
        <authorList>
            <person name="Kallberg Y."/>
            <person name="Tangrot J."/>
            <person name="Rosling A."/>
        </authorList>
    </citation>
    <scope>NUCLEOTIDE SEQUENCE</scope>
    <source>
        <strain evidence="1">AU212A</strain>
    </source>
</reference>
<gene>
    <name evidence="1" type="ORF">SCALOS_LOCUS11319</name>
</gene>
<feature type="non-terminal residue" evidence="1">
    <location>
        <position position="1"/>
    </location>
</feature>
<keyword evidence="2" id="KW-1185">Reference proteome</keyword>
<evidence type="ECO:0000313" key="2">
    <source>
        <dbReference type="Proteomes" id="UP000789860"/>
    </source>
</evidence>
<protein>
    <submittedName>
        <fullName evidence="1">4788_t:CDS:1</fullName>
    </submittedName>
</protein>
<feature type="non-terminal residue" evidence="1">
    <location>
        <position position="66"/>
    </location>
</feature>
<organism evidence="1 2">
    <name type="scientific">Scutellospora calospora</name>
    <dbReference type="NCBI Taxonomy" id="85575"/>
    <lineage>
        <taxon>Eukaryota</taxon>
        <taxon>Fungi</taxon>
        <taxon>Fungi incertae sedis</taxon>
        <taxon>Mucoromycota</taxon>
        <taxon>Glomeromycotina</taxon>
        <taxon>Glomeromycetes</taxon>
        <taxon>Diversisporales</taxon>
        <taxon>Gigasporaceae</taxon>
        <taxon>Scutellospora</taxon>
    </lineage>
</organism>
<evidence type="ECO:0000313" key="1">
    <source>
        <dbReference type="EMBL" id="CAG8722722.1"/>
    </source>
</evidence>
<sequence length="66" mass="7545">YRLIRLNNELEALLVHDSTTDKSSAAMDVHVGNLLDPDDLLGLAHFCEHLLFMGTEKYPKENEYNN</sequence>
<accession>A0ACA9PUI6</accession>
<dbReference type="Proteomes" id="UP000789860">
    <property type="component" value="Unassembled WGS sequence"/>
</dbReference>
<dbReference type="EMBL" id="CAJVPM010048282">
    <property type="protein sequence ID" value="CAG8722722.1"/>
    <property type="molecule type" value="Genomic_DNA"/>
</dbReference>
<proteinExistence type="predicted"/>
<comment type="caution">
    <text evidence="1">The sequence shown here is derived from an EMBL/GenBank/DDBJ whole genome shotgun (WGS) entry which is preliminary data.</text>
</comment>
<name>A0ACA9PUI6_9GLOM</name>